<dbReference type="KEGG" id="lwd:JCM16777_p1016"/>
<proteinExistence type="predicted"/>
<feature type="region of interest" description="Disordered" evidence="1">
    <location>
        <begin position="1"/>
        <end position="34"/>
    </location>
</feature>
<gene>
    <name evidence="2" type="ORF">JCM16777_p1016</name>
</gene>
<dbReference type="EMBL" id="AP019830">
    <property type="protein sequence ID" value="BBM43903.1"/>
    <property type="molecule type" value="Genomic_DNA"/>
</dbReference>
<sequence>MDRQQKKNTQPKRQIGHKGRGKYNKQQEKGKQITAEAQKKIQKVDAEDNMARKLGILEAENDLLRNADPKTALNYYAHNGRRNLMISKLNPDEKKLGKALAQSTYVRDNYSYVYYGGERTGKIYRDSDIFKTTEISRM</sequence>
<protein>
    <submittedName>
        <fullName evidence="2">Uncharacterized protein</fullName>
    </submittedName>
</protein>
<keyword evidence="2" id="KW-0614">Plasmid</keyword>
<organism evidence="2 3">
    <name type="scientific">Leptotrichia wadei</name>
    <dbReference type="NCBI Taxonomy" id="157687"/>
    <lineage>
        <taxon>Bacteria</taxon>
        <taxon>Fusobacteriati</taxon>
        <taxon>Fusobacteriota</taxon>
        <taxon>Fusobacteriia</taxon>
        <taxon>Fusobacteriales</taxon>
        <taxon>Leptotrichiaceae</taxon>
        <taxon>Leptotrichia</taxon>
    </lineage>
</organism>
<accession>A0A7U6LCG0</accession>
<name>A0A7U6LCG0_9FUSO</name>
<reference evidence="2 3" key="1">
    <citation type="submission" date="2019-07" db="EMBL/GenBank/DDBJ databases">
        <title>Complete Genome Sequence of Leptotrichia wadei Strain JCM16777.</title>
        <authorList>
            <person name="Watanabe S."/>
            <person name="Cui L."/>
        </authorList>
    </citation>
    <scope>NUCLEOTIDE SEQUENCE [LARGE SCALE GENOMIC DNA]</scope>
    <source>
        <strain evidence="2 3">JCM16777</strain>
        <plasmid evidence="3">pjcm16777-1 dna</plasmid>
    </source>
</reference>
<evidence type="ECO:0000313" key="3">
    <source>
        <dbReference type="Proteomes" id="UP000321943"/>
    </source>
</evidence>
<geneLocation type="plasmid" evidence="3">
    <name>pjcm16777-1 dna</name>
</geneLocation>
<dbReference type="Proteomes" id="UP000321943">
    <property type="component" value="Plasmid pJCM16777-1"/>
</dbReference>
<feature type="compositionally biased region" description="Basic residues" evidence="1">
    <location>
        <begin position="14"/>
        <end position="23"/>
    </location>
</feature>
<dbReference type="GeneID" id="84805465"/>
<evidence type="ECO:0000313" key="2">
    <source>
        <dbReference type="EMBL" id="BBM43903.1"/>
    </source>
</evidence>
<dbReference type="RefSeq" id="WP_018498921.1">
    <property type="nucleotide sequence ID" value="NZ_AP019830.1"/>
</dbReference>
<evidence type="ECO:0000256" key="1">
    <source>
        <dbReference type="SAM" id="MobiDB-lite"/>
    </source>
</evidence>
<feature type="compositionally biased region" description="Basic and acidic residues" evidence="1">
    <location>
        <begin position="25"/>
        <end position="34"/>
    </location>
</feature>
<dbReference type="AlphaFoldDB" id="A0A7U6LCG0"/>